<feature type="binding site" evidence="4">
    <location>
        <position position="169"/>
    </location>
    <ligand>
        <name>molybdate</name>
        <dbReference type="ChEBI" id="CHEBI:36264"/>
    </ligand>
</feature>
<protein>
    <submittedName>
        <fullName evidence="6">Molybdenum ABC transporter substrate-binding protein</fullName>
    </submittedName>
</protein>
<dbReference type="GO" id="GO:0015689">
    <property type="term" value="P:molybdate ion transport"/>
    <property type="evidence" value="ECO:0007669"/>
    <property type="project" value="InterPro"/>
</dbReference>
<evidence type="ECO:0000256" key="4">
    <source>
        <dbReference type="PIRSR" id="PIRSR004846-1"/>
    </source>
</evidence>
<evidence type="ECO:0000256" key="3">
    <source>
        <dbReference type="ARBA" id="ARBA00022729"/>
    </source>
</evidence>
<dbReference type="InterPro" id="IPR005950">
    <property type="entry name" value="ModA"/>
</dbReference>
<dbReference type="GO" id="GO:0046872">
    <property type="term" value="F:metal ion binding"/>
    <property type="evidence" value="ECO:0007669"/>
    <property type="project" value="UniProtKB-KW"/>
</dbReference>
<dbReference type="PANTHER" id="PTHR30632">
    <property type="entry name" value="MOLYBDATE-BINDING PERIPLASMIC PROTEIN"/>
    <property type="match status" value="1"/>
</dbReference>
<keyword evidence="3 5" id="KW-0732">Signal</keyword>
<comment type="similarity">
    <text evidence="1">Belongs to the bacterial solute-binding protein ModA family.</text>
</comment>
<dbReference type="SUPFAM" id="SSF53850">
    <property type="entry name" value="Periplasmic binding protein-like II"/>
    <property type="match status" value="1"/>
</dbReference>
<dbReference type="EMBL" id="AP025523">
    <property type="protein sequence ID" value="BDE07380.1"/>
    <property type="molecule type" value="Genomic_DNA"/>
</dbReference>
<feature type="binding site" evidence="4">
    <location>
        <position position="58"/>
    </location>
    <ligand>
        <name>molybdate</name>
        <dbReference type="ChEBI" id="CHEBI:36264"/>
    </ligand>
</feature>
<dbReference type="PIRSF" id="PIRSF004846">
    <property type="entry name" value="ModA"/>
    <property type="match status" value="1"/>
</dbReference>
<evidence type="ECO:0000256" key="5">
    <source>
        <dbReference type="SAM" id="SignalP"/>
    </source>
</evidence>
<keyword evidence="7" id="KW-1185">Reference proteome</keyword>
<feature type="chain" id="PRO_5042889510" evidence="5">
    <location>
        <begin position="20"/>
        <end position="251"/>
    </location>
</feature>
<evidence type="ECO:0000256" key="1">
    <source>
        <dbReference type="ARBA" id="ARBA00009175"/>
    </source>
</evidence>
<dbReference type="Proteomes" id="UP001317532">
    <property type="component" value="Chromosome"/>
</dbReference>
<dbReference type="GO" id="GO:0030973">
    <property type="term" value="F:molybdate ion binding"/>
    <property type="evidence" value="ECO:0007669"/>
    <property type="project" value="TreeGrafter"/>
</dbReference>
<reference evidence="6 7" key="1">
    <citation type="journal article" date="2022" name="ISME Commun">
        <title>Vulcanimicrobium alpinus gen. nov. sp. nov., the first cultivated representative of the candidate phylum 'Eremiobacterota', is a metabolically versatile aerobic anoxygenic phototroph.</title>
        <authorList>
            <person name="Yabe S."/>
            <person name="Muto K."/>
            <person name="Abe K."/>
            <person name="Yokota A."/>
            <person name="Staudigel H."/>
            <person name="Tebo B.M."/>
        </authorList>
    </citation>
    <scope>NUCLEOTIDE SEQUENCE [LARGE SCALE GENOMIC DNA]</scope>
    <source>
        <strain evidence="6 7">WC8-2</strain>
    </source>
</reference>
<evidence type="ECO:0000256" key="2">
    <source>
        <dbReference type="ARBA" id="ARBA00022723"/>
    </source>
</evidence>
<gene>
    <name evidence="6" type="ORF">WPS_26560</name>
</gene>
<proteinExistence type="inferred from homology"/>
<accession>A0AAN2CA81</accession>
<organism evidence="6 7">
    <name type="scientific">Vulcanimicrobium alpinum</name>
    <dbReference type="NCBI Taxonomy" id="3016050"/>
    <lineage>
        <taxon>Bacteria</taxon>
        <taxon>Bacillati</taxon>
        <taxon>Vulcanimicrobiota</taxon>
        <taxon>Vulcanimicrobiia</taxon>
        <taxon>Vulcanimicrobiales</taxon>
        <taxon>Vulcanimicrobiaceae</taxon>
        <taxon>Vulcanimicrobium</taxon>
    </lineage>
</organism>
<keyword evidence="4" id="KW-0500">Molybdenum</keyword>
<evidence type="ECO:0000313" key="7">
    <source>
        <dbReference type="Proteomes" id="UP001317532"/>
    </source>
</evidence>
<evidence type="ECO:0000313" key="6">
    <source>
        <dbReference type="EMBL" id="BDE07380.1"/>
    </source>
</evidence>
<feature type="signal peptide" evidence="5">
    <location>
        <begin position="1"/>
        <end position="19"/>
    </location>
</feature>
<dbReference type="NCBIfam" id="TIGR01256">
    <property type="entry name" value="modA"/>
    <property type="match status" value="1"/>
</dbReference>
<feature type="binding site" evidence="4">
    <location>
        <position position="30"/>
    </location>
    <ligand>
        <name>molybdate</name>
        <dbReference type="ChEBI" id="CHEBI:36264"/>
    </ligand>
</feature>
<dbReference type="PANTHER" id="PTHR30632:SF0">
    <property type="entry name" value="SULFATE-BINDING PROTEIN"/>
    <property type="match status" value="1"/>
</dbReference>
<feature type="binding site" evidence="4">
    <location>
        <position position="187"/>
    </location>
    <ligand>
        <name>molybdate</name>
        <dbReference type="ChEBI" id="CHEBI:36264"/>
    </ligand>
</feature>
<name>A0AAN2CA81_UNVUL</name>
<sequence>MLQIAAVAGLVASPLAAGAADPVIVYAAASLKEAFEAAAPAFTKASGGTMVRFDFGGSDALAAQLLQGAPADVFVAANAAQMQRVSALTNEPKTLAHNSLVVVVRSSARNVASLADLAKGGVKIVLAAPTVPVGAYARTALVTLAKDPAFGANYVAGVNANVVSEETDVKAVATKVALGEADAGIVYATDVTPQIASKVRVLRFPPATAPQATYPIAVLKAAPNASGAKAFVDFITSPAGLAFLKARGFEE</sequence>
<dbReference type="KEGG" id="vab:WPS_26560"/>
<dbReference type="AlphaFoldDB" id="A0AAN2CA81"/>
<dbReference type="InterPro" id="IPR050682">
    <property type="entry name" value="ModA/WtpA"/>
</dbReference>
<dbReference type="Gene3D" id="3.40.190.10">
    <property type="entry name" value="Periplasmic binding protein-like II"/>
    <property type="match status" value="2"/>
</dbReference>
<keyword evidence="2 4" id="KW-0479">Metal-binding</keyword>
<dbReference type="Pfam" id="PF13531">
    <property type="entry name" value="SBP_bac_11"/>
    <property type="match status" value="1"/>
</dbReference>